<feature type="compositionally biased region" description="Basic and acidic residues" evidence="3">
    <location>
        <begin position="709"/>
        <end position="721"/>
    </location>
</feature>
<feature type="compositionally biased region" description="Low complexity" evidence="3">
    <location>
        <begin position="733"/>
        <end position="746"/>
    </location>
</feature>
<sequence length="1116" mass="122127">MLLLHQTGSVKIGEVVRYTVTYTPSQDRILPSPEQLFVRIRNTSNIALRAAFVHGPYTLSVAAYPAKFNPNEKFPSPRRYGVPEFEPMLKAGGTWECELIVPDDIRQAAGTGSHGTFGKGPEHDSENVSWIIEISSQVIFSTSAAVGYELLVAREQKSLSLGSSLPVVGGQAQVPQPGKLVDHQQSIGAKDGHHPGQPRGVFSRAIHVKVEDTGTLWNTPRLPQWDDAGDKRVDDASGADKPVESMVKTGDPETEERKPNQRKQKKVHLVILTHGLHSNLGADMLFMKESIDAAARQAKIDRKARRAKDRAEAEANNDNKTKDGSSSSAGSDEEDEDDEEEVIVRGYSGNATKTEKGIKYLGKRLARYVLSMTYPDQPFLPIGGKGALEGFTHGLGDQAAHELVKAHKNSTIMKEADSEGAHDHTKIQRPYKVTSISFVAHSLGGLVQTYAIAYIQKHSPRFFDLIRPINFIALATPFLGLSNENPLYVKFALDFGLVGRTGQDLGLTWRAPTIARSGWGAIVSNLGESAHKKVYGESQPESKPLLRILPTGPAHIALKKFRNRTVYSNVVNDGIVPLRTSCLLFLDWQGLGRVNKARRDAGLVETVVGFGWAELTGANMVSSRSKLQIPPDDIETDSGTTTPNGESSNSNSHQVPQPSNDAIAEDDRASLRSSAPAVYTEEQPLESPGESNPLHTPLTGIFNFFRSNDPPKEQAVTEKQKRILRRSQTLKNGGDASSTADSTDSSDTGKRSGKATAGLEFENDPVRAPPKTTFFESAGDLLNPKIPDVEWLIDPSKRARTIFHDRVYHPSDIPPPPLKKRTSTLSKMRIKSSSSSLHSPNGSGASTPHAEINHEDSMAASVKDYDDTANTGPEKQPNEIVDGSAMRVEEKISRGYHKDLSWRKVLVKLEPDAHNNIFVRRMFPNAYGWPVIKHLVDAHFSDSAVSRMRTEDEHMGERALDIGQPPGADGRETKTVSMRQARGLMPEPTNASEAREALDEVPDLPKTQDTDRSSIQNHPHQGDRGDSMSWSERDWASSENEDDADFMNDLAGDKKLEKAKESGGRLSPSSWNWTEKIVGKGAMKSRSKSPTTPTTPTTPTMPKPAMLKPAGPGETA</sequence>
<dbReference type="PANTHER" id="PTHR12482">
    <property type="entry name" value="LIPASE ROG1-RELATED-RELATED"/>
    <property type="match status" value="1"/>
</dbReference>
<evidence type="ECO:0000256" key="3">
    <source>
        <dbReference type="SAM" id="MobiDB-lite"/>
    </source>
</evidence>
<reference evidence="6" key="1">
    <citation type="submission" date="2016-07" db="EMBL/GenBank/DDBJ databases">
        <title>Multiple horizontal gene transfer events from other fungi enriched the ability of initially mycotrophic Trichoderma (Ascomycota) to feed on dead plant biomass.</title>
        <authorList>
            <consortium name="DOE Joint Genome Institute"/>
            <person name="Atanasova L."/>
            <person name="Chenthamara K."/>
            <person name="Zhang J."/>
            <person name="Grujic M."/>
            <person name="Henrissat B."/>
            <person name="Kuo A."/>
            <person name="Aerts A."/>
            <person name="Salamov A."/>
            <person name="Lipzen A."/>
            <person name="Labutti K."/>
            <person name="Barry K."/>
            <person name="Miao Y."/>
            <person name="Rahimi M.J."/>
            <person name="Shen Q."/>
            <person name="Grigoriev I.V."/>
            <person name="Kubicek C.P."/>
            <person name="Druzhinina I.S."/>
        </authorList>
    </citation>
    <scope>NUCLEOTIDE SEQUENCE [LARGE SCALE GENOMIC DNA]</scope>
    <source>
        <strain evidence="6">TUCIM 6016</strain>
    </source>
</reference>
<dbReference type="PANTHER" id="PTHR12482:SF62">
    <property type="entry name" value="LIPASE ROG1-RELATED"/>
    <property type="match status" value="1"/>
</dbReference>
<feature type="region of interest" description="Disordered" evidence="3">
    <location>
        <begin position="302"/>
        <end position="348"/>
    </location>
</feature>
<feature type="compositionally biased region" description="Basic and acidic residues" evidence="3">
    <location>
        <begin position="1051"/>
        <end position="1063"/>
    </location>
</feature>
<feature type="domain" description="DUF676" evidence="4">
    <location>
        <begin position="433"/>
        <end position="580"/>
    </location>
</feature>
<evidence type="ECO:0000313" key="5">
    <source>
        <dbReference type="EMBL" id="PTB70718.1"/>
    </source>
</evidence>
<keyword evidence="2" id="KW-0442">Lipid degradation</keyword>
<feature type="domain" description="DUF676" evidence="4">
    <location>
        <begin position="264"/>
        <end position="324"/>
    </location>
</feature>
<dbReference type="InterPro" id="IPR007751">
    <property type="entry name" value="DUF676_lipase-like"/>
</dbReference>
<feature type="compositionally biased region" description="Basic and acidic residues" evidence="3">
    <location>
        <begin position="1020"/>
        <end position="1036"/>
    </location>
</feature>
<feature type="compositionally biased region" description="Low complexity" evidence="3">
    <location>
        <begin position="1090"/>
        <end position="1110"/>
    </location>
</feature>
<evidence type="ECO:0000256" key="2">
    <source>
        <dbReference type="ARBA" id="ARBA00022963"/>
    </source>
</evidence>
<dbReference type="EMBL" id="KZ680207">
    <property type="protein sequence ID" value="PTB70718.1"/>
    <property type="molecule type" value="Genomic_DNA"/>
</dbReference>
<dbReference type="InterPro" id="IPR029058">
    <property type="entry name" value="AB_hydrolase_fold"/>
</dbReference>
<dbReference type="RefSeq" id="XP_024754038.1">
    <property type="nucleotide sequence ID" value="XM_024894757.1"/>
</dbReference>
<feature type="region of interest" description="Disordered" evidence="3">
    <location>
        <begin position="808"/>
        <end position="850"/>
    </location>
</feature>
<feature type="domain" description="DUF676" evidence="4">
    <location>
        <begin position="336"/>
        <end position="374"/>
    </location>
</feature>
<dbReference type="Gene3D" id="3.40.50.1820">
    <property type="entry name" value="alpha/beta hydrolase"/>
    <property type="match status" value="1"/>
</dbReference>
<evidence type="ECO:0000256" key="1">
    <source>
        <dbReference type="ARBA" id="ARBA00007920"/>
    </source>
</evidence>
<name>A0A2T4BN20_9HYPO</name>
<dbReference type="GO" id="GO:0016042">
    <property type="term" value="P:lipid catabolic process"/>
    <property type="evidence" value="ECO:0007669"/>
    <property type="project" value="UniProtKB-KW"/>
</dbReference>
<feature type="compositionally biased region" description="Basic and acidic residues" evidence="3">
    <location>
        <begin position="309"/>
        <end position="323"/>
    </location>
</feature>
<feature type="region of interest" description="Disordered" evidence="3">
    <location>
        <begin position="959"/>
        <end position="1116"/>
    </location>
</feature>
<feature type="compositionally biased region" description="Acidic residues" evidence="3">
    <location>
        <begin position="331"/>
        <end position="341"/>
    </location>
</feature>
<dbReference type="GeneID" id="36602875"/>
<dbReference type="InterPro" id="IPR044294">
    <property type="entry name" value="Lipase-like"/>
</dbReference>
<keyword evidence="6" id="KW-1185">Reference proteome</keyword>
<comment type="similarity">
    <text evidence="1">Belongs to the putative lipase ROG1 family.</text>
</comment>
<feature type="compositionally biased region" description="Low complexity" evidence="3">
    <location>
        <begin position="823"/>
        <end position="846"/>
    </location>
</feature>
<dbReference type="InterPro" id="IPR016445">
    <property type="entry name" value="Rog1_fam"/>
</dbReference>
<dbReference type="OrthoDB" id="5368485at2759"/>
<dbReference type="GO" id="GO:0047372">
    <property type="term" value="F:monoacylglycerol lipase activity"/>
    <property type="evidence" value="ECO:0007669"/>
    <property type="project" value="TreeGrafter"/>
</dbReference>
<feature type="region of interest" description="Disordered" evidence="3">
    <location>
        <begin position="623"/>
        <end position="770"/>
    </location>
</feature>
<dbReference type="Proteomes" id="UP000241546">
    <property type="component" value="Unassembled WGS sequence"/>
</dbReference>
<dbReference type="SUPFAM" id="SSF53474">
    <property type="entry name" value="alpha/beta-Hydrolases"/>
    <property type="match status" value="1"/>
</dbReference>
<organism evidence="5 6">
    <name type="scientific">Trichoderma citrinoviride</name>
    <dbReference type="NCBI Taxonomy" id="58853"/>
    <lineage>
        <taxon>Eukaryota</taxon>
        <taxon>Fungi</taxon>
        <taxon>Dikarya</taxon>
        <taxon>Ascomycota</taxon>
        <taxon>Pezizomycotina</taxon>
        <taxon>Sordariomycetes</taxon>
        <taxon>Hypocreomycetidae</taxon>
        <taxon>Hypocreales</taxon>
        <taxon>Hypocreaceae</taxon>
        <taxon>Trichoderma</taxon>
    </lineage>
</organism>
<protein>
    <submittedName>
        <fullName evidence="5">DUF676-domain-containing protein</fullName>
    </submittedName>
</protein>
<feature type="region of interest" description="Disordered" evidence="3">
    <location>
        <begin position="216"/>
        <end position="266"/>
    </location>
</feature>
<gene>
    <name evidence="5" type="ORF">BBK36DRAFT_1165224</name>
</gene>
<dbReference type="Pfam" id="PF05057">
    <property type="entry name" value="DUF676"/>
    <property type="match status" value="3"/>
</dbReference>
<evidence type="ECO:0000259" key="4">
    <source>
        <dbReference type="Pfam" id="PF05057"/>
    </source>
</evidence>
<keyword evidence="2" id="KW-0443">Lipid metabolism</keyword>
<feature type="compositionally biased region" description="Polar residues" evidence="3">
    <location>
        <begin position="637"/>
        <end position="660"/>
    </location>
</feature>
<dbReference type="PIRSF" id="PIRSF005412">
    <property type="entry name" value="UCP005412_abhydr"/>
    <property type="match status" value="1"/>
</dbReference>
<dbReference type="AlphaFoldDB" id="A0A2T4BN20"/>
<evidence type="ECO:0000313" key="6">
    <source>
        <dbReference type="Proteomes" id="UP000241546"/>
    </source>
</evidence>
<accession>A0A2T4BN20</accession>
<proteinExistence type="inferred from homology"/>